<dbReference type="PANTHER" id="PTHR30349:SF64">
    <property type="entry name" value="PROPHAGE INTEGRASE INTD-RELATED"/>
    <property type="match status" value="1"/>
</dbReference>
<dbReference type="Gene3D" id="1.10.150.130">
    <property type="match status" value="1"/>
</dbReference>
<dbReference type="InterPro" id="IPR002104">
    <property type="entry name" value="Integrase_catalytic"/>
</dbReference>
<dbReference type="CDD" id="cd01189">
    <property type="entry name" value="INT_ICEBs1_C_like"/>
    <property type="match status" value="1"/>
</dbReference>
<protein>
    <submittedName>
        <fullName evidence="7">Integrase</fullName>
    </submittedName>
</protein>
<dbReference type="InterPro" id="IPR050090">
    <property type="entry name" value="Tyrosine_recombinase_XerCD"/>
</dbReference>
<dbReference type="GO" id="GO:0015074">
    <property type="term" value="P:DNA integration"/>
    <property type="evidence" value="ECO:0007669"/>
    <property type="project" value="InterPro"/>
</dbReference>
<evidence type="ECO:0000313" key="7">
    <source>
        <dbReference type="EMBL" id="KYH14921.1"/>
    </source>
</evidence>
<gene>
    <name evidence="7" type="ORF">A0131_09050</name>
</gene>
<dbReference type="Proteomes" id="UP000075418">
    <property type="component" value="Unassembled WGS sequence"/>
</dbReference>
<dbReference type="Pfam" id="PF00589">
    <property type="entry name" value="Phage_integrase"/>
    <property type="match status" value="1"/>
</dbReference>
<dbReference type="GO" id="GO:0006310">
    <property type="term" value="P:DNA recombination"/>
    <property type="evidence" value="ECO:0007669"/>
    <property type="project" value="UniProtKB-KW"/>
</dbReference>
<dbReference type="GO" id="GO:0003677">
    <property type="term" value="F:DNA binding"/>
    <property type="evidence" value="ECO:0007669"/>
    <property type="project" value="UniProtKB-UniRule"/>
</dbReference>
<dbReference type="RefSeq" id="WP_061855077.1">
    <property type="nucleotide sequence ID" value="NZ_LUGM01000002.1"/>
</dbReference>
<accession>A0A151A656</accession>
<evidence type="ECO:0000256" key="3">
    <source>
        <dbReference type="ARBA" id="ARBA00023172"/>
    </source>
</evidence>
<feature type="domain" description="Tyr recombinase" evidence="5">
    <location>
        <begin position="167"/>
        <end position="343"/>
    </location>
</feature>
<keyword evidence="3" id="KW-0233">DNA recombination</keyword>
<dbReference type="EMBL" id="LUGM01000002">
    <property type="protein sequence ID" value="KYH14921.1"/>
    <property type="molecule type" value="Genomic_DNA"/>
</dbReference>
<dbReference type="AlphaFoldDB" id="A0A151A656"/>
<dbReference type="PROSITE" id="PS51900">
    <property type="entry name" value="CB"/>
    <property type="match status" value="1"/>
</dbReference>
<reference evidence="7 8" key="1">
    <citation type="submission" date="2016-02" db="EMBL/GenBank/DDBJ databases">
        <title>Draft genome sequence of hydrocarbon degrading Staphylococcus saprophyticus Strain CNV2, isolated from crude-oil contaminated soil from Noonmati Oil Refinery, Guwahati, Assam, India.</title>
        <authorList>
            <person name="Mukherjee A."/>
            <person name="Chettri B."/>
            <person name="Langpoklakpam J."/>
            <person name="Singh A.K."/>
            <person name="Chattopadhyay D.J."/>
        </authorList>
    </citation>
    <scope>NUCLEOTIDE SEQUENCE [LARGE SCALE GENOMIC DNA]</scope>
    <source>
        <strain evidence="7 8">CNV2</strain>
    </source>
</reference>
<dbReference type="InterPro" id="IPR011010">
    <property type="entry name" value="DNA_brk_join_enz"/>
</dbReference>
<dbReference type="InterPro" id="IPR010998">
    <property type="entry name" value="Integrase_recombinase_N"/>
</dbReference>
<dbReference type="Pfam" id="PF14657">
    <property type="entry name" value="Arm-DNA-bind_4"/>
    <property type="match status" value="1"/>
</dbReference>
<keyword evidence="2 4" id="KW-0238">DNA-binding</keyword>
<evidence type="ECO:0000256" key="4">
    <source>
        <dbReference type="PROSITE-ProRule" id="PRU01248"/>
    </source>
</evidence>
<comment type="similarity">
    <text evidence="1">Belongs to the 'phage' integrase family.</text>
</comment>
<evidence type="ECO:0000256" key="2">
    <source>
        <dbReference type="ARBA" id="ARBA00023125"/>
    </source>
</evidence>
<feature type="domain" description="Core-binding (CB)" evidence="6">
    <location>
        <begin position="53"/>
        <end position="143"/>
    </location>
</feature>
<dbReference type="PANTHER" id="PTHR30349">
    <property type="entry name" value="PHAGE INTEGRASE-RELATED"/>
    <property type="match status" value="1"/>
</dbReference>
<evidence type="ECO:0000313" key="8">
    <source>
        <dbReference type="Proteomes" id="UP000075418"/>
    </source>
</evidence>
<sequence length="351" mass="40941">MNVKKVGQSWEYDFRYDKKRYRKRGYKTKKEATFAMNQLYNEITQGGKVSENISFLEYFDSWIKINKEGTISQSTLNRYYNAKNIFDEKFGNIAIKDVSQLKYREMLKEYAEGQFVGGRKEGRTKQSVNKLNNCFSQVFKDAMNERLIYKDPTWNAPIYEKKAAKKEETKFMSLKDYKALKQFASTKNELSYLAIYMLIATGARFGEIQKIQYTDINKKESTIHLPGTKTESADRTIAISNQDMKHISKVLHERPTSFNGYIFNTGATLISNKAVTNTLRKFLLENNVGNYTLHALRHTHASMLLANNFSIQYISKRLGHSNIEITWRVYSHLLEELKTEEDNKLNNVINF</sequence>
<dbReference type="InterPro" id="IPR028259">
    <property type="entry name" value="AP2-like_int_N"/>
</dbReference>
<organism evidence="7 8">
    <name type="scientific">Staphylococcus kloosii</name>
    <dbReference type="NCBI Taxonomy" id="29384"/>
    <lineage>
        <taxon>Bacteria</taxon>
        <taxon>Bacillati</taxon>
        <taxon>Bacillota</taxon>
        <taxon>Bacilli</taxon>
        <taxon>Bacillales</taxon>
        <taxon>Staphylococcaceae</taxon>
        <taxon>Staphylococcus</taxon>
    </lineage>
</organism>
<dbReference type="SUPFAM" id="SSF56349">
    <property type="entry name" value="DNA breaking-rejoining enzymes"/>
    <property type="match status" value="1"/>
</dbReference>
<proteinExistence type="inferred from homology"/>
<evidence type="ECO:0000259" key="5">
    <source>
        <dbReference type="PROSITE" id="PS51898"/>
    </source>
</evidence>
<name>A0A151A656_9STAP</name>
<dbReference type="InterPro" id="IPR044068">
    <property type="entry name" value="CB"/>
</dbReference>
<evidence type="ECO:0000256" key="1">
    <source>
        <dbReference type="ARBA" id="ARBA00008857"/>
    </source>
</evidence>
<dbReference type="Gene3D" id="1.10.443.10">
    <property type="entry name" value="Intergrase catalytic core"/>
    <property type="match status" value="1"/>
</dbReference>
<evidence type="ECO:0000259" key="6">
    <source>
        <dbReference type="PROSITE" id="PS51900"/>
    </source>
</evidence>
<dbReference type="PROSITE" id="PS51898">
    <property type="entry name" value="TYR_RECOMBINASE"/>
    <property type="match status" value="1"/>
</dbReference>
<comment type="caution">
    <text evidence="7">The sequence shown here is derived from an EMBL/GenBank/DDBJ whole genome shotgun (WGS) entry which is preliminary data.</text>
</comment>
<dbReference type="InterPro" id="IPR013762">
    <property type="entry name" value="Integrase-like_cat_sf"/>
</dbReference>